<keyword evidence="1" id="KW-1133">Transmembrane helix</keyword>
<gene>
    <name evidence="2" type="ORF">C5167_047597</name>
</gene>
<feature type="transmembrane region" description="Helical" evidence="1">
    <location>
        <begin position="80"/>
        <end position="106"/>
    </location>
</feature>
<evidence type="ECO:0000313" key="2">
    <source>
        <dbReference type="EMBL" id="RZC84810.1"/>
    </source>
</evidence>
<name>A0A4Y7LJL9_PAPSO</name>
<reference evidence="2 3" key="1">
    <citation type="journal article" date="2018" name="Science">
        <title>The opium poppy genome and morphinan production.</title>
        <authorList>
            <person name="Guo L."/>
            <person name="Winzer T."/>
            <person name="Yang X."/>
            <person name="Li Y."/>
            <person name="Ning Z."/>
            <person name="He Z."/>
            <person name="Teodor R."/>
            <person name="Lu Y."/>
            <person name="Bowser T.A."/>
            <person name="Graham I.A."/>
            <person name="Ye K."/>
        </authorList>
    </citation>
    <scope>NUCLEOTIDE SEQUENCE [LARGE SCALE GENOMIC DNA]</scope>
    <source>
        <strain evidence="3">cv. HN1</strain>
        <tissue evidence="2">Leaves</tissue>
    </source>
</reference>
<keyword evidence="1" id="KW-0812">Transmembrane</keyword>
<proteinExistence type="predicted"/>
<dbReference type="EMBL" id="CM010725">
    <property type="protein sequence ID" value="RZC84810.1"/>
    <property type="molecule type" value="Genomic_DNA"/>
</dbReference>
<protein>
    <submittedName>
        <fullName evidence="2">Uncharacterized protein</fullName>
    </submittedName>
</protein>
<dbReference type="Gramene" id="RZC84810">
    <property type="protein sequence ID" value="RZC84810"/>
    <property type="gene ID" value="C5167_047597"/>
</dbReference>
<organism evidence="2 3">
    <name type="scientific">Papaver somniferum</name>
    <name type="common">Opium poppy</name>
    <dbReference type="NCBI Taxonomy" id="3469"/>
    <lineage>
        <taxon>Eukaryota</taxon>
        <taxon>Viridiplantae</taxon>
        <taxon>Streptophyta</taxon>
        <taxon>Embryophyta</taxon>
        <taxon>Tracheophyta</taxon>
        <taxon>Spermatophyta</taxon>
        <taxon>Magnoliopsida</taxon>
        <taxon>Ranunculales</taxon>
        <taxon>Papaveraceae</taxon>
        <taxon>Papaveroideae</taxon>
        <taxon>Papaver</taxon>
    </lineage>
</organism>
<dbReference type="AlphaFoldDB" id="A0A4Y7LJL9"/>
<evidence type="ECO:0000256" key="1">
    <source>
        <dbReference type="SAM" id="Phobius"/>
    </source>
</evidence>
<keyword evidence="1" id="KW-0472">Membrane</keyword>
<keyword evidence="3" id="KW-1185">Reference proteome</keyword>
<evidence type="ECO:0000313" key="3">
    <source>
        <dbReference type="Proteomes" id="UP000316621"/>
    </source>
</evidence>
<sequence>MTHIRCLSSSTHTVIATNVPTTNIATLNTSCVRIADVPIPNSAIKKDVPVDFNESYVLSWSWLELPPYLTYQKKSNRKKILLSTLLSIFVGLPLLIVFLCFVPKIVKCFRGR</sequence>
<dbReference type="Proteomes" id="UP000316621">
    <property type="component" value="Chromosome 11"/>
</dbReference>
<accession>A0A4Y7LJL9</accession>